<dbReference type="Gene3D" id="2.120.10.30">
    <property type="entry name" value="TolB, C-terminal domain"/>
    <property type="match status" value="1"/>
</dbReference>
<protein>
    <recommendedName>
        <fullName evidence="1">BIG2 domain-containing protein</fullName>
    </recommendedName>
</protein>
<evidence type="ECO:0000313" key="3">
    <source>
        <dbReference type="Proteomes" id="UP000315369"/>
    </source>
</evidence>
<dbReference type="InterPro" id="IPR011042">
    <property type="entry name" value="6-blade_b-propeller_TolB-like"/>
</dbReference>
<dbReference type="SMART" id="SM00635">
    <property type="entry name" value="BID_2"/>
    <property type="match status" value="4"/>
</dbReference>
<dbReference type="Proteomes" id="UP000315369">
    <property type="component" value="Unassembled WGS sequence"/>
</dbReference>
<feature type="domain" description="BIG2" evidence="1">
    <location>
        <begin position="155"/>
        <end position="236"/>
    </location>
</feature>
<dbReference type="EMBL" id="VIFM01000053">
    <property type="protein sequence ID" value="TQF15040.1"/>
    <property type="molecule type" value="Genomic_DNA"/>
</dbReference>
<proteinExistence type="predicted"/>
<accession>A0A540X1F3</accession>
<organism evidence="2 3">
    <name type="scientific">Myxococcus llanfairpwllgwyngyllgogerychwyrndrobwllllantysiliogogogochensis</name>
    <dbReference type="NCBI Taxonomy" id="2590453"/>
    <lineage>
        <taxon>Bacteria</taxon>
        <taxon>Pseudomonadati</taxon>
        <taxon>Myxococcota</taxon>
        <taxon>Myxococcia</taxon>
        <taxon>Myxococcales</taxon>
        <taxon>Cystobacterineae</taxon>
        <taxon>Myxococcaceae</taxon>
        <taxon>Myxococcus</taxon>
    </lineage>
</organism>
<evidence type="ECO:0000259" key="1">
    <source>
        <dbReference type="SMART" id="SM00635"/>
    </source>
</evidence>
<evidence type="ECO:0000313" key="2">
    <source>
        <dbReference type="EMBL" id="TQF15040.1"/>
    </source>
</evidence>
<feature type="domain" description="BIG2" evidence="1">
    <location>
        <begin position="241"/>
        <end position="321"/>
    </location>
</feature>
<dbReference type="Pfam" id="PF02368">
    <property type="entry name" value="Big_2"/>
    <property type="match status" value="2"/>
</dbReference>
<dbReference type="SUPFAM" id="SSF82171">
    <property type="entry name" value="DPP6 N-terminal domain-like"/>
    <property type="match status" value="1"/>
</dbReference>
<dbReference type="InterPro" id="IPR003343">
    <property type="entry name" value="Big_2"/>
</dbReference>
<name>A0A540X1F3_9BACT</name>
<keyword evidence="3" id="KW-1185">Reference proteome</keyword>
<dbReference type="Gene3D" id="2.60.40.1080">
    <property type="match status" value="4"/>
</dbReference>
<reference evidence="2 3" key="1">
    <citation type="submission" date="2019-06" db="EMBL/GenBank/DDBJ databases">
        <authorList>
            <person name="Livingstone P."/>
            <person name="Whitworth D."/>
        </authorList>
    </citation>
    <scope>NUCLEOTIDE SEQUENCE [LARGE SCALE GENOMIC DNA]</scope>
    <source>
        <strain evidence="2 3">AM401</strain>
    </source>
</reference>
<dbReference type="AlphaFoldDB" id="A0A540X1F3"/>
<feature type="domain" description="BIG2" evidence="1">
    <location>
        <begin position="324"/>
        <end position="409"/>
    </location>
</feature>
<dbReference type="OrthoDB" id="309840at2"/>
<gene>
    <name evidence="2" type="ORF">FJV41_15770</name>
</gene>
<feature type="domain" description="BIG2" evidence="1">
    <location>
        <begin position="65"/>
        <end position="150"/>
    </location>
</feature>
<dbReference type="SUPFAM" id="SSF69304">
    <property type="entry name" value="Tricorn protease N-terminal domain"/>
    <property type="match status" value="1"/>
</dbReference>
<sequence length="898" mass="94738">MVRGSLLLHSHHSPSPVLACRMRGAVQRGRFMRERSGRRWLHRALLGLVSVAAIAACSSDKSPSSVKSLRIAPTSFTLAAGLGGEVVATATLSDGSTRDVTRETTWSSDDAAIATVSQDASGAPQVRALAQGQTTVRARWDAVSAEAPVQVTDATLVSMVIAPAAPSLAVGLSQQLTATATLTDGGTHVVTSDVQWNSSDATVATVSESGLVRAIAPGQATVRAVLGTVEVSALVTVTDAVVTAIAVTPDAASLARGSTVSLVATATRSDGTVADVSTEATWSSSDTAVVSLSQRLASGQGMGTARITATFREVSGSTQLTVAEATALTLSPAEVTLVEGHPRQLHATATLDNGTSQDVTTSATWKSSQPTVAVVSMDASTRGQVTPVGPGASSLTATFNGLSASAQVNVARLSVSAVVPTFQTLEDGVVSFTAQLAKAVAPSTKLRWRVTLSRTNPPMTSSEPEIQSPVVGQALRYDTGTAGEVSDRPETWMGGFETDGSGVTYLGPEEGFEVGTTQLQTSEGQTWAFRTRFAIKGRYTQLLELLDVSEAGAPVRLGGETALSATVGTLRAPDASELLLYAASPTGEATSEESSFPQAYAVSPDGTRLRQLTPVPAPFVSPRDVHSELTRSPDRKTMAWVDGRDMFGGIFFRGVVYLADADGSHVRRLSQVSPALCGERSVEFSPDGQWISFVRSCSYDPFPGRASTEFQYIIRPDGTDERRILIADVNDMPSPTPISSVVYGTFSRDSATLYTVEYLAKGTRLWAYSLADGSARKVLDFAVRGQEMASLSKFPMVLPNGDLLYHYRNLDVTSDTWLERVKPDGTGREIVRPIGLGNHGQYLQSLFTLSPDGTRVAYAQVDPETGIATIMVSNIDGTDAVSMGNPPAYFVRRVSWVR</sequence>
<comment type="caution">
    <text evidence="2">The sequence shown here is derived from an EMBL/GenBank/DDBJ whole genome shotgun (WGS) entry which is preliminary data.</text>
</comment>